<protein>
    <recommendedName>
        <fullName evidence="3">Lipoprotein</fullName>
    </recommendedName>
</protein>
<reference evidence="1 2" key="1">
    <citation type="submission" date="2018-06" db="EMBL/GenBank/DDBJ databases">
        <title>Chryseolinea flavus sp. nov., a member of the phylum Bacteroidetes isolated from soil.</title>
        <authorList>
            <person name="Li Y."/>
            <person name="Wang J."/>
        </authorList>
    </citation>
    <scope>NUCLEOTIDE SEQUENCE [LARGE SCALE GENOMIC DNA]</scope>
    <source>
        <strain evidence="1 2">SDU1-6</strain>
    </source>
</reference>
<organism evidence="1 2">
    <name type="scientific">Pseudochryseolinea flava</name>
    <dbReference type="NCBI Taxonomy" id="2059302"/>
    <lineage>
        <taxon>Bacteria</taxon>
        <taxon>Pseudomonadati</taxon>
        <taxon>Bacteroidota</taxon>
        <taxon>Cytophagia</taxon>
        <taxon>Cytophagales</taxon>
        <taxon>Fulvivirgaceae</taxon>
        <taxon>Pseudochryseolinea</taxon>
    </lineage>
</organism>
<evidence type="ECO:0008006" key="3">
    <source>
        <dbReference type="Google" id="ProtNLM"/>
    </source>
</evidence>
<gene>
    <name evidence="1" type="ORF">DQQ10_00280</name>
</gene>
<name>A0A364Y8B1_9BACT</name>
<sequence length="106" mass="12222">MKRVLTILVFALALTSCAPKVDESDIDMKRRAIADRMLDNDRASLQLEVDGSRSTRKSVMRLLQEIKNCPRFGHVTMNKKIFQVSSLMRIQFLADINCLIVKRHLF</sequence>
<comment type="caution">
    <text evidence="1">The sequence shown here is derived from an EMBL/GenBank/DDBJ whole genome shotgun (WGS) entry which is preliminary data.</text>
</comment>
<dbReference type="EMBL" id="QMFY01000001">
    <property type="protein sequence ID" value="RAW02589.1"/>
    <property type="molecule type" value="Genomic_DNA"/>
</dbReference>
<keyword evidence="2" id="KW-1185">Reference proteome</keyword>
<dbReference type="PROSITE" id="PS51257">
    <property type="entry name" value="PROKAR_LIPOPROTEIN"/>
    <property type="match status" value="1"/>
</dbReference>
<accession>A0A364Y8B1</accession>
<dbReference type="AlphaFoldDB" id="A0A364Y8B1"/>
<proteinExistence type="predicted"/>
<evidence type="ECO:0000313" key="1">
    <source>
        <dbReference type="EMBL" id="RAW02589.1"/>
    </source>
</evidence>
<evidence type="ECO:0000313" key="2">
    <source>
        <dbReference type="Proteomes" id="UP000251889"/>
    </source>
</evidence>
<dbReference type="Proteomes" id="UP000251889">
    <property type="component" value="Unassembled WGS sequence"/>
</dbReference>